<keyword evidence="1" id="KW-0904">Protein phosphatase</keyword>
<keyword evidence="1" id="KW-0378">Hydrolase</keyword>
<organism evidence="3 4">
    <name type="scientific">Stylonychia lemnae</name>
    <name type="common">Ciliate</name>
    <dbReference type="NCBI Taxonomy" id="5949"/>
    <lineage>
        <taxon>Eukaryota</taxon>
        <taxon>Sar</taxon>
        <taxon>Alveolata</taxon>
        <taxon>Ciliophora</taxon>
        <taxon>Intramacronucleata</taxon>
        <taxon>Spirotrichea</taxon>
        <taxon>Stichotrichia</taxon>
        <taxon>Sporadotrichida</taxon>
        <taxon>Oxytrichidae</taxon>
        <taxon>Stylonychinae</taxon>
        <taxon>Stylonychia</taxon>
    </lineage>
</organism>
<dbReference type="InterPro" id="IPR001932">
    <property type="entry name" value="PPM-type_phosphatase-like_dom"/>
</dbReference>
<evidence type="ECO:0000256" key="1">
    <source>
        <dbReference type="RuleBase" id="RU366020"/>
    </source>
</evidence>
<accession>A0A077ZTY3</accession>
<dbReference type="PROSITE" id="PS51746">
    <property type="entry name" value="PPM_2"/>
    <property type="match status" value="1"/>
</dbReference>
<dbReference type="Proteomes" id="UP000039865">
    <property type="component" value="Unassembled WGS sequence"/>
</dbReference>
<dbReference type="PANTHER" id="PTHR12320">
    <property type="entry name" value="PROTEIN PHOSPHATASE 2C"/>
    <property type="match status" value="1"/>
</dbReference>
<comment type="catalytic activity">
    <reaction evidence="1">
        <text>O-phospho-L-seryl-[protein] + H2O = L-seryl-[protein] + phosphate</text>
        <dbReference type="Rhea" id="RHEA:20629"/>
        <dbReference type="Rhea" id="RHEA-COMP:9863"/>
        <dbReference type="Rhea" id="RHEA-COMP:11604"/>
        <dbReference type="ChEBI" id="CHEBI:15377"/>
        <dbReference type="ChEBI" id="CHEBI:29999"/>
        <dbReference type="ChEBI" id="CHEBI:43474"/>
        <dbReference type="ChEBI" id="CHEBI:83421"/>
        <dbReference type="EC" id="3.1.3.16"/>
    </reaction>
</comment>
<sequence>MNSALKFIQGSTIIGSSFLIMNQLRQKGNSQAQAEGNQTGSNSKNHFFGAYSNIPHIEKRHRGGEDAWIISSNLLAVADGVGGWNRKGVDPGIFARELCSHVTQVFQEHRNGTDGQNAKRIVDINLTEVLVEGVKRTKAMGTSTFVLASIDDDGESKIQGLNLGDSAYMIVRPDPHQEQGFELIFRSKEQQYRFNYPYQCGTNYDPPHHADRQEHDIKHNDVVILGTDGVFDNLFHDQIFQCLKPEINYSNPDHPINHFNMTDPQSASNCIANTAEKFSYDKTWDSPFSKGARAAGRNRETGGKDDDITVIVAQIKLPKIF</sequence>
<dbReference type="InterPro" id="IPR039123">
    <property type="entry name" value="PPTC7"/>
</dbReference>
<name>A0A077ZTY3_STYLE</name>
<dbReference type="PANTHER" id="PTHR12320:SF1">
    <property type="entry name" value="PROTEIN PHOSPHATASE PTC7 HOMOLOG"/>
    <property type="match status" value="1"/>
</dbReference>
<comment type="cofactor">
    <cofactor evidence="1">
        <name>Mn(2+)</name>
        <dbReference type="ChEBI" id="CHEBI:29035"/>
    </cofactor>
</comment>
<evidence type="ECO:0000313" key="4">
    <source>
        <dbReference type="Proteomes" id="UP000039865"/>
    </source>
</evidence>
<dbReference type="OrthoDB" id="60843at2759"/>
<feature type="domain" description="PPM-type phosphatase" evidence="2">
    <location>
        <begin position="47"/>
        <end position="315"/>
    </location>
</feature>
<dbReference type="EMBL" id="CCKQ01001662">
    <property type="protein sequence ID" value="CDW72780.1"/>
    <property type="molecule type" value="Genomic_DNA"/>
</dbReference>
<dbReference type="InterPro" id="IPR036457">
    <property type="entry name" value="PPM-type-like_dom_sf"/>
</dbReference>
<comment type="cofactor">
    <cofactor evidence="1">
        <name>Mg(2+)</name>
        <dbReference type="ChEBI" id="CHEBI:18420"/>
    </cofactor>
</comment>
<dbReference type="AlphaFoldDB" id="A0A077ZTY3"/>
<keyword evidence="1" id="KW-0460">Magnesium</keyword>
<keyword evidence="4" id="KW-1185">Reference proteome</keyword>
<dbReference type="GO" id="GO:0004722">
    <property type="term" value="F:protein serine/threonine phosphatase activity"/>
    <property type="evidence" value="ECO:0007669"/>
    <property type="project" value="UniProtKB-EC"/>
</dbReference>
<comment type="similarity">
    <text evidence="1">Belongs to the PP2C family.</text>
</comment>
<keyword evidence="1" id="KW-0464">Manganese</keyword>
<dbReference type="SUPFAM" id="SSF81606">
    <property type="entry name" value="PP2C-like"/>
    <property type="match status" value="1"/>
</dbReference>
<dbReference type="Pfam" id="PF13672">
    <property type="entry name" value="PP2C_2"/>
    <property type="match status" value="1"/>
</dbReference>
<evidence type="ECO:0000259" key="2">
    <source>
        <dbReference type="PROSITE" id="PS51746"/>
    </source>
</evidence>
<dbReference type="InParanoid" id="A0A077ZTY3"/>
<protein>
    <recommendedName>
        <fullName evidence="1">Protein phosphatase</fullName>
        <ecNumber evidence="1">3.1.3.16</ecNumber>
    </recommendedName>
</protein>
<dbReference type="Gene3D" id="3.60.40.10">
    <property type="entry name" value="PPM-type phosphatase domain"/>
    <property type="match status" value="1"/>
</dbReference>
<dbReference type="SMART" id="SM00332">
    <property type="entry name" value="PP2Cc"/>
    <property type="match status" value="1"/>
</dbReference>
<dbReference type="OMA" id="CAYVTHA"/>
<gene>
    <name evidence="3" type="primary">Contig5557.g5943</name>
    <name evidence="3" type="ORF">STYLEM_1744</name>
</gene>
<evidence type="ECO:0000313" key="3">
    <source>
        <dbReference type="EMBL" id="CDW72780.1"/>
    </source>
</evidence>
<dbReference type="GO" id="GO:0046872">
    <property type="term" value="F:metal ion binding"/>
    <property type="evidence" value="ECO:0007669"/>
    <property type="project" value="UniProtKB-UniRule"/>
</dbReference>
<keyword evidence="1" id="KW-0479">Metal-binding</keyword>
<reference evidence="3 4" key="1">
    <citation type="submission" date="2014-06" db="EMBL/GenBank/DDBJ databases">
        <authorList>
            <person name="Swart Estienne"/>
        </authorList>
    </citation>
    <scope>NUCLEOTIDE SEQUENCE [LARGE SCALE GENOMIC DNA]</scope>
    <source>
        <strain evidence="3 4">130c</strain>
    </source>
</reference>
<dbReference type="EC" id="3.1.3.16" evidence="1"/>
<comment type="catalytic activity">
    <reaction evidence="1">
        <text>O-phospho-L-threonyl-[protein] + H2O = L-threonyl-[protein] + phosphate</text>
        <dbReference type="Rhea" id="RHEA:47004"/>
        <dbReference type="Rhea" id="RHEA-COMP:11060"/>
        <dbReference type="Rhea" id="RHEA-COMP:11605"/>
        <dbReference type="ChEBI" id="CHEBI:15377"/>
        <dbReference type="ChEBI" id="CHEBI:30013"/>
        <dbReference type="ChEBI" id="CHEBI:43474"/>
        <dbReference type="ChEBI" id="CHEBI:61977"/>
        <dbReference type="EC" id="3.1.3.16"/>
    </reaction>
</comment>
<proteinExistence type="inferred from homology"/>